<accession>A0ABQ2LGL5</accession>
<dbReference type="InterPro" id="IPR055570">
    <property type="entry name" value="DUF7146"/>
</dbReference>
<protein>
    <recommendedName>
        <fullName evidence="6">Toprim domain-containing protein</fullName>
    </recommendedName>
</protein>
<evidence type="ECO:0000256" key="1">
    <source>
        <dbReference type="SAM" id="MobiDB-lite"/>
    </source>
</evidence>
<feature type="region of interest" description="Disordered" evidence="1">
    <location>
        <begin position="360"/>
        <end position="390"/>
    </location>
</feature>
<evidence type="ECO:0000259" key="3">
    <source>
        <dbReference type="Pfam" id="PF23639"/>
    </source>
</evidence>
<sequence>MIDLNDIAPARAPEARYDLDAIVARLRDTADAWVPQHFPNGRREGDPGSRFGTGDWRLANIRGDAPRKTGSCVIALKGSRAGDWYDHDGGAGGGPLSTLEHATGLQGRDLFAHAASLVGWSDTAPARREPSQAPAREKDSQREIEIILSRATPVAGGLADAYLRARGIKVPDCPDLLCHPDLTHWETKMGFPALVGVVRGGKDEITALQRIYLTPDGKAKADVPNPKKMVGKVLGGAVRLAGIGNDGRLGLCEGIETGLAVMTACPDLPVWAALSTSHLEQIVLPPAARQIVILADHDSSGAGLRAAEATARRLEAEGREVAICHPPTPDTDFNDLLCDDGAEVLADLVRGAIAGIAGGQDEEPAMGRHLPHGFTLPSSPLPTHRADEGDLSHSGNKAWSLLLASNRTPWLFRAGGVPSWVVPDDEGRPMAVPVTEERLRYMLARLAAWRRLGRNEKLVPAAPPTSLVKTLLATPDPALPVLSGIVNTPVFGRNGALLTDPGYHKQAKLLYHPAPGFTLPPIPENPSAEDVAQARALILDDLLGDFPFVSPAERAHAVALLLLGFARALIDGPTPLHVIEKPDVGTGAGLMIDIAAVIMTGVSVVVMTASTDEEEWRKRITAKLRQMPSLVVIDNINHEVDSAALAAALTAPSWEDRILGLSETTRIPIRCVWIATGNNPKFSREIMRRIVRIRLDAKTDRPWLRDGFRHPDLMGWVKANRARLVAACLTLIRAWVAAGKPMSAKRIGSFEAWSRVIGGILETAGIDGFLGNLDDLMAANDAEGTMWRAFVAAWWDRFGTAEVGAGDLYDLAIACEPPLALGSGNDRSQRIRLGRMLGKVRDRVFDLQALSVRIATAGILHKSQRWALAIEQKPGAAARHGSSSGDVGAVGADIPTDIPTKNASPINVFGDVGDVGDVFRTPTHVRTHAYDREGGEKHPPHPSHPQSHSNDGEISGGCCGGRADEAPQHPPLPDWLKEVL</sequence>
<dbReference type="InterPro" id="IPR006171">
    <property type="entry name" value="TOPRIM_dom"/>
</dbReference>
<evidence type="ECO:0000313" key="5">
    <source>
        <dbReference type="Proteomes" id="UP000602381"/>
    </source>
</evidence>
<organism evidence="4 5">
    <name type="scientific">Iodidimonas muriae</name>
    <dbReference type="NCBI Taxonomy" id="261467"/>
    <lineage>
        <taxon>Bacteria</taxon>
        <taxon>Pseudomonadati</taxon>
        <taxon>Pseudomonadota</taxon>
        <taxon>Alphaproteobacteria</taxon>
        <taxon>Iodidimonadales</taxon>
        <taxon>Iodidimonadaceae</taxon>
        <taxon>Iodidimonas</taxon>
    </lineage>
</organism>
<keyword evidence="5" id="KW-1185">Reference proteome</keyword>
<feature type="domain" description="Toprim" evidence="2">
    <location>
        <begin position="249"/>
        <end position="343"/>
    </location>
</feature>
<dbReference type="Pfam" id="PF23639">
    <property type="entry name" value="DUF7146"/>
    <property type="match status" value="1"/>
</dbReference>
<comment type="caution">
    <text evidence="4">The sequence shown here is derived from an EMBL/GenBank/DDBJ whole genome shotgun (WGS) entry which is preliminary data.</text>
</comment>
<reference evidence="5" key="1">
    <citation type="journal article" date="2019" name="Int. J. Syst. Evol. Microbiol.">
        <title>The Global Catalogue of Microorganisms (GCM) 10K type strain sequencing project: providing services to taxonomists for standard genome sequencing and annotation.</title>
        <authorList>
            <consortium name="The Broad Institute Genomics Platform"/>
            <consortium name="The Broad Institute Genome Sequencing Center for Infectious Disease"/>
            <person name="Wu L."/>
            <person name="Ma J."/>
        </authorList>
    </citation>
    <scope>NUCLEOTIDE SEQUENCE [LARGE SCALE GENOMIC DNA]</scope>
    <source>
        <strain evidence="5">JCM 17843</strain>
    </source>
</reference>
<feature type="domain" description="DUF7146" evidence="3">
    <location>
        <begin position="139"/>
        <end position="240"/>
    </location>
</feature>
<dbReference type="Gene3D" id="3.40.1360.10">
    <property type="match status" value="1"/>
</dbReference>
<name>A0ABQ2LGL5_9PROT</name>
<feature type="region of interest" description="Disordered" evidence="1">
    <location>
        <begin position="122"/>
        <end position="141"/>
    </location>
</feature>
<evidence type="ECO:0008006" key="6">
    <source>
        <dbReference type="Google" id="ProtNLM"/>
    </source>
</evidence>
<dbReference type="RefSeq" id="WP_188874011.1">
    <property type="nucleotide sequence ID" value="NZ_BMOV01000010.1"/>
</dbReference>
<evidence type="ECO:0000313" key="4">
    <source>
        <dbReference type="EMBL" id="GGO15991.1"/>
    </source>
</evidence>
<dbReference type="Pfam" id="PF13362">
    <property type="entry name" value="Toprim_3"/>
    <property type="match status" value="1"/>
</dbReference>
<feature type="compositionally biased region" description="Basic and acidic residues" evidence="1">
    <location>
        <begin position="125"/>
        <end position="141"/>
    </location>
</feature>
<dbReference type="Proteomes" id="UP000602381">
    <property type="component" value="Unassembled WGS sequence"/>
</dbReference>
<evidence type="ECO:0000259" key="2">
    <source>
        <dbReference type="Pfam" id="PF13362"/>
    </source>
</evidence>
<proteinExistence type="predicted"/>
<gene>
    <name evidence="4" type="ORF">GCM10007972_24560</name>
</gene>
<dbReference type="EMBL" id="BMOV01000010">
    <property type="protein sequence ID" value="GGO15991.1"/>
    <property type="molecule type" value="Genomic_DNA"/>
</dbReference>
<feature type="region of interest" description="Disordered" evidence="1">
    <location>
        <begin position="931"/>
        <end position="980"/>
    </location>
</feature>